<dbReference type="PROSITE" id="PS00108">
    <property type="entry name" value="PROTEIN_KINASE_ST"/>
    <property type="match status" value="1"/>
</dbReference>
<dbReference type="SUPFAM" id="SSF50978">
    <property type="entry name" value="WD40 repeat-like"/>
    <property type="match status" value="1"/>
</dbReference>
<dbReference type="GO" id="GO:0005524">
    <property type="term" value="F:ATP binding"/>
    <property type="evidence" value="ECO:0007669"/>
    <property type="project" value="UniProtKB-UniRule"/>
</dbReference>
<dbReference type="PRINTS" id="PR00320">
    <property type="entry name" value="GPROTEINBRPT"/>
</dbReference>
<evidence type="ECO:0000256" key="7">
    <source>
        <dbReference type="PROSITE-ProRule" id="PRU10141"/>
    </source>
</evidence>
<feature type="repeat" description="WD" evidence="5">
    <location>
        <begin position="1029"/>
        <end position="1070"/>
    </location>
</feature>
<evidence type="ECO:0000256" key="5">
    <source>
        <dbReference type="PROSITE-ProRule" id="PRU00221"/>
    </source>
</evidence>
<dbReference type="SUPFAM" id="SSF48452">
    <property type="entry name" value="TPR-like"/>
    <property type="match status" value="1"/>
</dbReference>
<dbReference type="PROSITE" id="PS50294">
    <property type="entry name" value="WD_REPEATS_REGION"/>
    <property type="match status" value="5"/>
</dbReference>
<dbReference type="InterPro" id="IPR020472">
    <property type="entry name" value="WD40_PAC1"/>
</dbReference>
<dbReference type="Gene3D" id="3.30.200.20">
    <property type="entry name" value="Phosphorylase Kinase, domain 1"/>
    <property type="match status" value="1"/>
</dbReference>
<dbReference type="InterPro" id="IPR017441">
    <property type="entry name" value="Protein_kinase_ATP_BS"/>
</dbReference>
<feature type="repeat" description="WD" evidence="5">
    <location>
        <begin position="643"/>
        <end position="684"/>
    </location>
</feature>
<feature type="repeat" description="WD" evidence="5">
    <location>
        <begin position="935"/>
        <end position="976"/>
    </location>
</feature>
<evidence type="ECO:0000256" key="3">
    <source>
        <dbReference type="ARBA" id="ARBA00022741"/>
    </source>
</evidence>
<protein>
    <submittedName>
        <fullName evidence="9">Serine/threonine protein kinase</fullName>
    </submittedName>
</protein>
<dbReference type="InterPro" id="IPR036322">
    <property type="entry name" value="WD40_repeat_dom_sf"/>
</dbReference>
<dbReference type="InterPro" id="IPR015943">
    <property type="entry name" value="WD40/YVTN_repeat-like_dom_sf"/>
</dbReference>
<dbReference type="Pfam" id="PF00069">
    <property type="entry name" value="Pkinase"/>
    <property type="match status" value="1"/>
</dbReference>
<organism evidence="9 10">
    <name type="scientific">Cryptosporangium aurantiacum</name>
    <dbReference type="NCBI Taxonomy" id="134849"/>
    <lineage>
        <taxon>Bacteria</taxon>
        <taxon>Bacillati</taxon>
        <taxon>Actinomycetota</taxon>
        <taxon>Actinomycetes</taxon>
        <taxon>Cryptosporangiales</taxon>
        <taxon>Cryptosporangiaceae</taxon>
        <taxon>Cryptosporangium</taxon>
    </lineage>
</organism>
<dbReference type="PROSITE" id="PS50011">
    <property type="entry name" value="PROTEIN_KINASE_DOM"/>
    <property type="match status" value="1"/>
</dbReference>
<dbReference type="InterPro" id="IPR001680">
    <property type="entry name" value="WD40_rpt"/>
</dbReference>
<keyword evidence="9" id="KW-0418">Kinase</keyword>
<evidence type="ECO:0000256" key="1">
    <source>
        <dbReference type="ARBA" id="ARBA00022574"/>
    </source>
</evidence>
<dbReference type="EMBL" id="FRCS01000009">
    <property type="protein sequence ID" value="SHN43318.1"/>
    <property type="molecule type" value="Genomic_DNA"/>
</dbReference>
<feature type="repeat" description="WD" evidence="5">
    <location>
        <begin position="1124"/>
        <end position="1158"/>
    </location>
</feature>
<dbReference type="InterPro" id="IPR008271">
    <property type="entry name" value="Ser/Thr_kinase_AS"/>
</dbReference>
<sequence>MEWRPGDRIIDLYDVLGVLGRGGMGVVYHVRHLGWETDLAVKSPHPEFFRGEADRERFVREAETWVSLGLHPHVCGCHYVRTLDGEPRVFAEYLDGGSLRDWIDDGRLYRGGPADRLSRVLDFAVQIAWGLDHAHARGLVHQDVKPANVLLDRSGTAKVSDFGLARMRTVPAASVEQGGSGASVLVEGAGMTPAYASPEQAAGLPVGRRTDVWSFAVSVLEMCVGGVSWMAGPAAGLALADARDGHDDHPVPIPRALADLLARCLADDPSERPASMRAVAAELIEIWAAATGGRYPRAASLPAELRADQLNNRALSLLDLGRPEEAEAAFAEAHLADPQHPEAVYNLGLLRWRTSRGTDQDLLDALERVRLSAGDSTRVLRLLAAVHVERGDRNAAMPPLDAAARLSPNDSEVARTLRSANAATVVPARLLGSLEVGGEPSALSLSADATIALAAGWSERGTRRGRRSPHGKGQSQVLLWRTSEPGAQPLDGYDRTHRVRAAALSADGRVAVFDGGRPHEFGGPGWVHLWDTAQVRREGTIAAHPLGVESLAVSADGRVLLSAGWGHGRNGRESGENDVLLWELPWGGRPRRLGTAHSCRLIAGGVSTTHAALSADGRFAMSGSDVIDTPSIWNTATGSATRLPRADTVVGAVALSADGRLALTGGSDQTLGLWDSETGRCVRVLHGHTSDVNSVAMSGDGRYGLSGSDDKTVRLWELGTGRCLYTLRQDDTSHGVWLVALSADGRHALTGADDEVRFWRLPVGVPGSFELCRPRSHAELAGVAERITTMLDDGEQAITAGHYPHALTVLTEARDTPGYERAPDVLAAWRRLGQVTERIGLRGAWPVRVFEGHEGAINASSLGHRLAVSVSRDQTMRVWDLESGRCVRTLDVGPTDDLFPGSVALSHDDRTVVLARGGRSVEVWDVDSGRRVRTLDGHTANTRRMELRADGEVAVSASLDGTIRTWEVATGRCTATIEACPPHGLSTEGGGVYGLSVSADGRLALSTTRDNDAGVTLWDVTTGRHLRTFRERGSTPMAVTFTPDARQVVSANADKTIRIWDTATGRRRHVIDAQSVISTIHVTNDGRFAVSRGVPELGGPVVTHPDELRVQLWDLRTGRRLRTLDGHTDTVRTLSLSRDDRYVLSGGKDRTVRLWELDWDLRVPGTPKEGRGLLGRFRTGR</sequence>
<keyword evidence="2" id="KW-0677">Repeat</keyword>
<keyword evidence="4 7" id="KW-0067">ATP-binding</keyword>
<dbReference type="RefSeq" id="WP_073260732.1">
    <property type="nucleotide sequence ID" value="NZ_FRCS01000009.1"/>
</dbReference>
<dbReference type="Gene3D" id="2.130.10.10">
    <property type="entry name" value="YVTN repeat-like/Quinoprotein amine dehydrogenase"/>
    <property type="match status" value="6"/>
</dbReference>
<evidence type="ECO:0000313" key="9">
    <source>
        <dbReference type="EMBL" id="SHN43318.1"/>
    </source>
</evidence>
<keyword evidence="9" id="KW-0808">Transferase</keyword>
<dbReference type="InterPro" id="IPR000719">
    <property type="entry name" value="Prot_kinase_dom"/>
</dbReference>
<dbReference type="InterPro" id="IPR019734">
    <property type="entry name" value="TPR_rpt"/>
</dbReference>
<evidence type="ECO:0000313" key="10">
    <source>
        <dbReference type="Proteomes" id="UP000184440"/>
    </source>
</evidence>
<dbReference type="PROSITE" id="PS50005">
    <property type="entry name" value="TPR"/>
    <property type="match status" value="1"/>
</dbReference>
<name>A0A1M7RB77_9ACTN</name>
<keyword evidence="9" id="KW-0723">Serine/threonine-protein kinase</keyword>
<feature type="repeat" description="WD" evidence="5">
    <location>
        <begin position="850"/>
        <end position="889"/>
    </location>
</feature>
<dbReference type="SUPFAM" id="SSF56112">
    <property type="entry name" value="Protein kinase-like (PK-like)"/>
    <property type="match status" value="1"/>
</dbReference>
<dbReference type="InterPro" id="IPR011047">
    <property type="entry name" value="Quinoprotein_ADH-like_sf"/>
</dbReference>
<dbReference type="Gene3D" id="1.25.40.10">
    <property type="entry name" value="Tetratricopeptide repeat domain"/>
    <property type="match status" value="1"/>
</dbReference>
<dbReference type="GO" id="GO:0004674">
    <property type="term" value="F:protein serine/threonine kinase activity"/>
    <property type="evidence" value="ECO:0007669"/>
    <property type="project" value="UniProtKB-KW"/>
</dbReference>
<keyword evidence="3 7" id="KW-0547">Nucleotide-binding</keyword>
<dbReference type="Proteomes" id="UP000184440">
    <property type="component" value="Unassembled WGS sequence"/>
</dbReference>
<feature type="domain" description="Protein kinase" evidence="8">
    <location>
        <begin position="13"/>
        <end position="284"/>
    </location>
</feature>
<dbReference type="PANTHER" id="PTHR19848">
    <property type="entry name" value="WD40 REPEAT PROTEIN"/>
    <property type="match status" value="1"/>
</dbReference>
<dbReference type="OrthoDB" id="3272402at2"/>
<dbReference type="Pfam" id="PF00400">
    <property type="entry name" value="WD40"/>
    <property type="match status" value="7"/>
</dbReference>
<dbReference type="CDD" id="cd00200">
    <property type="entry name" value="WD40"/>
    <property type="match status" value="2"/>
</dbReference>
<dbReference type="STRING" id="134849.SAMN05443668_109114"/>
<dbReference type="InterPro" id="IPR019775">
    <property type="entry name" value="WD40_repeat_CS"/>
</dbReference>
<evidence type="ECO:0000256" key="6">
    <source>
        <dbReference type="PROSITE-ProRule" id="PRU00339"/>
    </source>
</evidence>
<accession>A0A1M7RB77</accession>
<dbReference type="SMART" id="SM00320">
    <property type="entry name" value="WD40"/>
    <property type="match status" value="10"/>
</dbReference>
<dbReference type="CDD" id="cd14014">
    <property type="entry name" value="STKc_PknB_like"/>
    <property type="match status" value="1"/>
</dbReference>
<dbReference type="Gene3D" id="1.10.510.10">
    <property type="entry name" value="Transferase(Phosphotransferase) domain 1"/>
    <property type="match status" value="1"/>
</dbReference>
<dbReference type="PANTHER" id="PTHR19848:SF8">
    <property type="entry name" value="F-BOX AND WD REPEAT DOMAIN CONTAINING 7"/>
    <property type="match status" value="1"/>
</dbReference>
<proteinExistence type="predicted"/>
<reference evidence="9 10" key="1">
    <citation type="submission" date="2016-11" db="EMBL/GenBank/DDBJ databases">
        <authorList>
            <person name="Jaros S."/>
            <person name="Januszkiewicz K."/>
            <person name="Wedrychowicz H."/>
        </authorList>
    </citation>
    <scope>NUCLEOTIDE SEQUENCE [LARGE SCALE GENOMIC DNA]</scope>
    <source>
        <strain evidence="9 10">DSM 46144</strain>
    </source>
</reference>
<gene>
    <name evidence="9" type="ORF">SAMN05443668_109114</name>
</gene>
<feature type="repeat" description="WD" evidence="5">
    <location>
        <begin position="685"/>
        <end position="726"/>
    </location>
</feature>
<dbReference type="PROSITE" id="PS00678">
    <property type="entry name" value="WD_REPEATS_1"/>
    <property type="match status" value="5"/>
</dbReference>
<dbReference type="SMART" id="SM00220">
    <property type="entry name" value="S_TKc"/>
    <property type="match status" value="1"/>
</dbReference>
<dbReference type="InterPro" id="IPR011009">
    <property type="entry name" value="Kinase-like_dom_sf"/>
</dbReference>
<dbReference type="SUPFAM" id="SSF50998">
    <property type="entry name" value="Quinoprotein alcohol dehydrogenase-like"/>
    <property type="match status" value="1"/>
</dbReference>
<feature type="repeat" description="TPR" evidence="6">
    <location>
        <begin position="377"/>
        <end position="410"/>
    </location>
</feature>
<evidence type="ECO:0000256" key="4">
    <source>
        <dbReference type="ARBA" id="ARBA00022840"/>
    </source>
</evidence>
<dbReference type="InterPro" id="IPR011990">
    <property type="entry name" value="TPR-like_helical_dom_sf"/>
</dbReference>
<feature type="binding site" evidence="7">
    <location>
        <position position="42"/>
    </location>
    <ligand>
        <name>ATP</name>
        <dbReference type="ChEBI" id="CHEBI:30616"/>
    </ligand>
</feature>
<dbReference type="PROSITE" id="PS50082">
    <property type="entry name" value="WD_REPEATS_2"/>
    <property type="match status" value="6"/>
</dbReference>
<keyword evidence="1 5" id="KW-0853">WD repeat</keyword>
<keyword evidence="6" id="KW-0802">TPR repeat</keyword>
<dbReference type="PROSITE" id="PS00107">
    <property type="entry name" value="PROTEIN_KINASE_ATP"/>
    <property type="match status" value="1"/>
</dbReference>
<evidence type="ECO:0000259" key="8">
    <source>
        <dbReference type="PROSITE" id="PS50011"/>
    </source>
</evidence>
<dbReference type="AlphaFoldDB" id="A0A1M7RB77"/>
<evidence type="ECO:0000256" key="2">
    <source>
        <dbReference type="ARBA" id="ARBA00022737"/>
    </source>
</evidence>
<dbReference type="SMART" id="SM00028">
    <property type="entry name" value="TPR"/>
    <property type="match status" value="2"/>
</dbReference>
<keyword evidence="10" id="KW-1185">Reference proteome</keyword>